<keyword evidence="3" id="KW-1185">Reference proteome</keyword>
<dbReference type="OrthoDB" id="129614at2"/>
<protein>
    <submittedName>
        <fullName evidence="2">Uncharacterized protein</fullName>
    </submittedName>
</protein>
<evidence type="ECO:0000313" key="3">
    <source>
        <dbReference type="Proteomes" id="UP000031518"/>
    </source>
</evidence>
<dbReference type="Proteomes" id="UP000031518">
    <property type="component" value="Unassembled WGS sequence"/>
</dbReference>
<accession>A0A0B6WY30</accession>
<evidence type="ECO:0000256" key="1">
    <source>
        <dbReference type="SAM" id="Coils"/>
    </source>
</evidence>
<gene>
    <name evidence="2" type="ORF">PYK22_01622</name>
</gene>
<dbReference type="EMBL" id="CBXV010000005">
    <property type="protein sequence ID" value="CDM65617.1"/>
    <property type="molecule type" value="Genomic_DNA"/>
</dbReference>
<feature type="coiled-coil region" evidence="1">
    <location>
        <begin position="111"/>
        <end position="167"/>
    </location>
</feature>
<keyword evidence="1" id="KW-0175">Coiled coil</keyword>
<organism evidence="2 3">
    <name type="scientific">Pyrinomonas methylaliphatogenes</name>
    <dbReference type="NCBI Taxonomy" id="454194"/>
    <lineage>
        <taxon>Bacteria</taxon>
        <taxon>Pseudomonadati</taxon>
        <taxon>Acidobacteriota</taxon>
        <taxon>Blastocatellia</taxon>
        <taxon>Blastocatellales</taxon>
        <taxon>Pyrinomonadaceae</taxon>
        <taxon>Pyrinomonas</taxon>
    </lineage>
</organism>
<reference evidence="2 3" key="1">
    <citation type="submission" date="2013-12" db="EMBL/GenBank/DDBJ databases">
        <authorList>
            <person name="Stott M."/>
        </authorList>
    </citation>
    <scope>NUCLEOTIDE SEQUENCE [LARGE SCALE GENOMIC DNA]</scope>
    <source>
        <strain evidence="2 3">K22</strain>
    </source>
</reference>
<sequence>MGTELGARENKRLLGREWRARTKRDLIIEVWEALDCESVGAKELEAIAEVVRARFGEGAVESPAAMARILAEEGADLRHAEVLECDVRWRLRDPYAPMFRHILKFGTFAQAAASIRQLENLRRKFARARDREGLRRVREVGIKGKRRAEMIARNRKVNAQKRAEKEEIARWFAVWLTTPEIFERWLELRLNSEEFRARFGAERAVEEER</sequence>
<reference evidence="2 3" key="2">
    <citation type="submission" date="2015-01" db="EMBL/GenBank/DDBJ databases">
        <title>Complete genome sequence of Pyrinomonas methylaliphatogenes type strain K22T.</title>
        <authorList>
            <person name="Lee K.C.Y."/>
            <person name="Power J.F."/>
            <person name="Dunfield P.F."/>
            <person name="Morgan X.C."/>
            <person name="Huttenhower C."/>
            <person name="Stott M.B."/>
        </authorList>
    </citation>
    <scope>NUCLEOTIDE SEQUENCE [LARGE SCALE GENOMIC DNA]</scope>
    <source>
        <strain evidence="2 3">K22</strain>
    </source>
</reference>
<proteinExistence type="predicted"/>
<dbReference type="STRING" id="454194.PYK22_01622"/>
<evidence type="ECO:0000313" key="2">
    <source>
        <dbReference type="EMBL" id="CDM65617.1"/>
    </source>
</evidence>
<name>A0A0B6WY30_9BACT</name>
<dbReference type="AlphaFoldDB" id="A0A0B6WY30"/>
<dbReference type="RefSeq" id="WP_041975991.1">
    <property type="nucleotide sequence ID" value="NZ_CBXV010000005.1"/>
</dbReference>